<dbReference type="GO" id="GO:0016740">
    <property type="term" value="F:transferase activity"/>
    <property type="evidence" value="ECO:0007669"/>
    <property type="project" value="UniProtKB-KW"/>
</dbReference>
<accession>A0ABT3CUP7</accession>
<dbReference type="Gene3D" id="3.10.450.620">
    <property type="entry name" value="JHP933, nucleotidyltransferase-like core domain"/>
    <property type="match status" value="1"/>
</dbReference>
<sequence>MSVFYNIPSKEKKQIFQQVANETGLPAHNVEKDWWVVQTLSLVFGLDAGPHLVFKGGTSLSKSWGIIHRFSEDVDLAVDRAFLGFEGDLSKKQLTKLRKASSAYIIDEFAPSLQKSFDSIGMNEVQVSVIETTESDQDPKLVEVHYPYTVDYPDYIKPRILLEIGCRSLIEPYTACNIHSLVDNQYPDAVFATPAITVPSVNPERTFLEKIFLLHEEFQKDEMRSERMSRHLYDLYKLKQQQDCLDAIADEELYATIVSHRRQFTRLKDVDYEKHKRESIDPIPPERVYEQYRQDYDEMCENMISENAPSFDQLMEEILDLKQLINQP</sequence>
<proteinExistence type="predicted"/>
<organism evidence="1 2">
    <name type="scientific">Reichenbachiella ulvae</name>
    <dbReference type="NCBI Taxonomy" id="2980104"/>
    <lineage>
        <taxon>Bacteria</taxon>
        <taxon>Pseudomonadati</taxon>
        <taxon>Bacteroidota</taxon>
        <taxon>Cytophagia</taxon>
        <taxon>Cytophagales</taxon>
        <taxon>Reichenbachiellaceae</taxon>
        <taxon>Reichenbachiella</taxon>
    </lineage>
</organism>
<dbReference type="EMBL" id="JAOYOD010000001">
    <property type="protein sequence ID" value="MCV9387425.1"/>
    <property type="molecule type" value="Genomic_DNA"/>
</dbReference>
<dbReference type="Proteomes" id="UP001300692">
    <property type="component" value="Unassembled WGS sequence"/>
</dbReference>
<dbReference type="InterPro" id="IPR014942">
    <property type="entry name" value="AbiEii"/>
</dbReference>
<dbReference type="Pfam" id="PF08843">
    <property type="entry name" value="AbiEii"/>
    <property type="match status" value="1"/>
</dbReference>
<keyword evidence="2" id="KW-1185">Reference proteome</keyword>
<evidence type="ECO:0000313" key="1">
    <source>
        <dbReference type="EMBL" id="MCV9387425.1"/>
    </source>
</evidence>
<protein>
    <submittedName>
        <fullName evidence="1">Nucleotidyl transferase AbiEii/AbiGii toxin family protein</fullName>
    </submittedName>
</protein>
<comment type="caution">
    <text evidence="1">The sequence shown here is derived from an EMBL/GenBank/DDBJ whole genome shotgun (WGS) entry which is preliminary data.</text>
</comment>
<dbReference type="RefSeq" id="WP_264138247.1">
    <property type="nucleotide sequence ID" value="NZ_JAOYOD010000001.1"/>
</dbReference>
<name>A0ABT3CUP7_9BACT</name>
<evidence type="ECO:0000313" key="2">
    <source>
        <dbReference type="Proteomes" id="UP001300692"/>
    </source>
</evidence>
<reference evidence="1 2" key="1">
    <citation type="submission" date="2022-10" db="EMBL/GenBank/DDBJ databases">
        <title>Comparative genomics and taxonomic characterization of three novel marine species of genus Reichenbachiella exhibiting antioxidant and polysaccharide degradation activities.</title>
        <authorList>
            <person name="Muhammad N."/>
            <person name="Lee Y.-J."/>
            <person name="Ko J."/>
            <person name="Kim S.-G."/>
        </authorList>
    </citation>
    <scope>NUCLEOTIDE SEQUENCE [LARGE SCALE GENOMIC DNA]</scope>
    <source>
        <strain evidence="1 2">ABR2-5</strain>
    </source>
</reference>
<keyword evidence="1" id="KW-0808">Transferase</keyword>
<gene>
    <name evidence="1" type="ORF">N7U62_12165</name>
</gene>